<sequence>MQFFTIYFAYSFLILHINGQFELDTNSDNERVPKVRFKAAPAPVQDTLFKTFRGKTIFLIDPDFPGPKRFRRSVAAATAHKTDHSRKGHASHRHEYNNEHNHTHVNKSEEKQEDKQAHITHTHAKETTTASDYNKDKAKDAGVTSATAALPDKNKTHVAQEEHNHEAAIAKQDEEKDANEDYDGDFSADIIEPPSSPDITQLSETCLQVKWTSGSPRDRGVKGYKVEYLKGNLSHIVGGRHNWHVAAKKAKPKFRVLRVDGLEPEAMYRFRIATIYAGNKYIYGLSSGWVKLQRYS</sequence>
<evidence type="ECO:0000256" key="2">
    <source>
        <dbReference type="SAM" id="SignalP"/>
    </source>
</evidence>
<dbReference type="InterPro" id="IPR036116">
    <property type="entry name" value="FN3_sf"/>
</dbReference>
<feature type="domain" description="Fibronectin type-III" evidence="3">
    <location>
        <begin position="193"/>
        <end position="296"/>
    </location>
</feature>
<dbReference type="SUPFAM" id="SSF49265">
    <property type="entry name" value="Fibronectin type III"/>
    <property type="match status" value="1"/>
</dbReference>
<keyword evidence="5" id="KW-1185">Reference proteome</keyword>
<keyword evidence="2" id="KW-0732">Signal</keyword>
<protein>
    <recommendedName>
        <fullName evidence="3">Fibronectin type-III domain-containing protein</fullName>
    </recommendedName>
</protein>
<evidence type="ECO:0000313" key="4">
    <source>
        <dbReference type="EMBL" id="CAH0383948.1"/>
    </source>
</evidence>
<dbReference type="Gene3D" id="2.60.40.10">
    <property type="entry name" value="Immunoglobulins"/>
    <property type="match status" value="1"/>
</dbReference>
<dbReference type="InterPro" id="IPR003961">
    <property type="entry name" value="FN3_dom"/>
</dbReference>
<accession>A0A9P0EZZ9</accession>
<organism evidence="4 5">
    <name type="scientific">Bemisia tabaci</name>
    <name type="common">Sweetpotato whitefly</name>
    <name type="synonym">Aleurodes tabaci</name>
    <dbReference type="NCBI Taxonomy" id="7038"/>
    <lineage>
        <taxon>Eukaryota</taxon>
        <taxon>Metazoa</taxon>
        <taxon>Ecdysozoa</taxon>
        <taxon>Arthropoda</taxon>
        <taxon>Hexapoda</taxon>
        <taxon>Insecta</taxon>
        <taxon>Pterygota</taxon>
        <taxon>Neoptera</taxon>
        <taxon>Paraneoptera</taxon>
        <taxon>Hemiptera</taxon>
        <taxon>Sternorrhyncha</taxon>
        <taxon>Aleyrodoidea</taxon>
        <taxon>Aleyrodidae</taxon>
        <taxon>Aleyrodinae</taxon>
        <taxon>Bemisia</taxon>
    </lineage>
</organism>
<feature type="compositionally biased region" description="Basic and acidic residues" evidence="1">
    <location>
        <begin position="93"/>
        <end position="117"/>
    </location>
</feature>
<feature type="region of interest" description="Disordered" evidence="1">
    <location>
        <begin position="78"/>
        <end position="181"/>
    </location>
</feature>
<feature type="compositionally biased region" description="Basic residues" evidence="1">
    <location>
        <begin position="83"/>
        <end position="92"/>
    </location>
</feature>
<dbReference type="CDD" id="cd00063">
    <property type="entry name" value="FN3"/>
    <property type="match status" value="1"/>
</dbReference>
<evidence type="ECO:0000256" key="1">
    <source>
        <dbReference type="SAM" id="MobiDB-lite"/>
    </source>
</evidence>
<dbReference type="EMBL" id="OU963863">
    <property type="protein sequence ID" value="CAH0383948.1"/>
    <property type="molecule type" value="Genomic_DNA"/>
</dbReference>
<evidence type="ECO:0000313" key="5">
    <source>
        <dbReference type="Proteomes" id="UP001152759"/>
    </source>
</evidence>
<dbReference type="Proteomes" id="UP001152759">
    <property type="component" value="Chromosome 2"/>
</dbReference>
<dbReference type="SMART" id="SM00060">
    <property type="entry name" value="FN3"/>
    <property type="match status" value="1"/>
</dbReference>
<dbReference type="InterPro" id="IPR013783">
    <property type="entry name" value="Ig-like_fold"/>
</dbReference>
<feature type="chain" id="PRO_5040292744" description="Fibronectin type-III domain-containing protein" evidence="2">
    <location>
        <begin position="20"/>
        <end position="296"/>
    </location>
</feature>
<dbReference type="PROSITE" id="PS50853">
    <property type="entry name" value="FN3"/>
    <property type="match status" value="1"/>
</dbReference>
<dbReference type="AlphaFoldDB" id="A0A9P0EZZ9"/>
<gene>
    <name evidence="4" type="ORF">BEMITA_LOCUS3335</name>
</gene>
<name>A0A9P0EZZ9_BEMTA</name>
<evidence type="ECO:0000259" key="3">
    <source>
        <dbReference type="PROSITE" id="PS50853"/>
    </source>
</evidence>
<proteinExistence type="predicted"/>
<feature type="signal peptide" evidence="2">
    <location>
        <begin position="1"/>
        <end position="19"/>
    </location>
</feature>
<reference evidence="4" key="1">
    <citation type="submission" date="2021-12" db="EMBL/GenBank/DDBJ databases">
        <authorList>
            <person name="King R."/>
        </authorList>
    </citation>
    <scope>NUCLEOTIDE SEQUENCE</scope>
</reference>
<feature type="compositionally biased region" description="Basic and acidic residues" evidence="1">
    <location>
        <begin position="152"/>
        <end position="174"/>
    </location>
</feature>
<dbReference type="Pfam" id="PF00041">
    <property type="entry name" value="fn3"/>
    <property type="match status" value="1"/>
</dbReference>